<dbReference type="CDD" id="cd03039">
    <property type="entry name" value="GST_N_Sigma_like"/>
    <property type="match status" value="1"/>
</dbReference>
<protein>
    <recommendedName>
        <fullName evidence="1">glutathione transferase</fullName>
        <ecNumber evidence="1">2.5.1.18</ecNumber>
    </recommendedName>
</protein>
<dbReference type="Pfam" id="PF02798">
    <property type="entry name" value="GST_N"/>
    <property type="match status" value="1"/>
</dbReference>
<dbReference type="PROSITE" id="PS50404">
    <property type="entry name" value="GST_NTER"/>
    <property type="match status" value="1"/>
</dbReference>
<comment type="similarity">
    <text evidence="2">Belongs to the GST superfamily. Sigma family.</text>
</comment>
<dbReference type="InterPro" id="IPR004045">
    <property type="entry name" value="Glutathione_S-Trfase_N"/>
</dbReference>
<feature type="domain" description="GST C-terminal" evidence="5">
    <location>
        <begin position="213"/>
        <end position="334"/>
    </location>
</feature>
<dbReference type="Proteomes" id="UP000708208">
    <property type="component" value="Unassembled WGS sequence"/>
</dbReference>
<name>A0A8J2M1N0_9HEXA</name>
<dbReference type="GO" id="GO:0006749">
    <property type="term" value="P:glutathione metabolic process"/>
    <property type="evidence" value="ECO:0007669"/>
    <property type="project" value="TreeGrafter"/>
</dbReference>
<comment type="catalytic activity">
    <reaction evidence="3">
        <text>RX + glutathione = an S-substituted glutathione + a halide anion + H(+)</text>
        <dbReference type="Rhea" id="RHEA:16437"/>
        <dbReference type="ChEBI" id="CHEBI:15378"/>
        <dbReference type="ChEBI" id="CHEBI:16042"/>
        <dbReference type="ChEBI" id="CHEBI:17792"/>
        <dbReference type="ChEBI" id="CHEBI:57925"/>
        <dbReference type="ChEBI" id="CHEBI:90779"/>
        <dbReference type="EC" id="2.5.1.18"/>
    </reaction>
</comment>
<dbReference type="EC" id="2.5.1.18" evidence="1"/>
<proteinExistence type="inferred from homology"/>
<dbReference type="PANTHER" id="PTHR11571">
    <property type="entry name" value="GLUTATHIONE S-TRANSFERASE"/>
    <property type="match status" value="1"/>
</dbReference>
<gene>
    <name evidence="6" type="ORF">AFUS01_LOCUS41612</name>
</gene>
<dbReference type="FunFam" id="1.20.1050.10:FF:000030">
    <property type="entry name" value="Glutathione S-transferase S1"/>
    <property type="match status" value="1"/>
</dbReference>
<dbReference type="CDD" id="cd03192">
    <property type="entry name" value="GST_C_Sigma_like"/>
    <property type="match status" value="1"/>
</dbReference>
<feature type="domain" description="GST N-terminal" evidence="4">
    <location>
        <begin position="134"/>
        <end position="211"/>
    </location>
</feature>
<comment type="caution">
    <text evidence="6">The sequence shown here is derived from an EMBL/GenBank/DDBJ whole genome shotgun (WGS) entry which is preliminary data.</text>
</comment>
<evidence type="ECO:0000256" key="1">
    <source>
        <dbReference type="ARBA" id="ARBA00012452"/>
    </source>
</evidence>
<dbReference type="AlphaFoldDB" id="A0A8J2M1N0"/>
<dbReference type="EMBL" id="CAJVCH010562522">
    <property type="protein sequence ID" value="CAG7831891.1"/>
    <property type="molecule type" value="Genomic_DNA"/>
</dbReference>
<dbReference type="OrthoDB" id="414243at2759"/>
<reference evidence="6" key="1">
    <citation type="submission" date="2021-06" db="EMBL/GenBank/DDBJ databases">
        <authorList>
            <person name="Hodson N. C."/>
            <person name="Mongue J. A."/>
            <person name="Jaron S. K."/>
        </authorList>
    </citation>
    <scope>NUCLEOTIDE SEQUENCE</scope>
</reference>
<accession>A0A8J2M1N0</accession>
<dbReference type="InterPro" id="IPR040079">
    <property type="entry name" value="Glutathione_S-Trfase"/>
</dbReference>
<evidence type="ECO:0000259" key="4">
    <source>
        <dbReference type="PROSITE" id="PS50404"/>
    </source>
</evidence>
<evidence type="ECO:0000313" key="7">
    <source>
        <dbReference type="Proteomes" id="UP000708208"/>
    </source>
</evidence>
<dbReference type="Pfam" id="PF14497">
    <property type="entry name" value="GST_C_3"/>
    <property type="match status" value="1"/>
</dbReference>
<evidence type="ECO:0000259" key="5">
    <source>
        <dbReference type="PROSITE" id="PS50405"/>
    </source>
</evidence>
<dbReference type="InterPro" id="IPR004046">
    <property type="entry name" value="GST_C"/>
</dbReference>
<dbReference type="GO" id="GO:0004364">
    <property type="term" value="F:glutathione transferase activity"/>
    <property type="evidence" value="ECO:0007669"/>
    <property type="project" value="UniProtKB-EC"/>
</dbReference>
<dbReference type="PROSITE" id="PS50405">
    <property type="entry name" value="GST_CTER"/>
    <property type="match status" value="1"/>
</dbReference>
<evidence type="ECO:0000313" key="6">
    <source>
        <dbReference type="EMBL" id="CAG7831891.1"/>
    </source>
</evidence>
<evidence type="ECO:0000256" key="2">
    <source>
        <dbReference type="ARBA" id="ARBA00038317"/>
    </source>
</evidence>
<keyword evidence="7" id="KW-1185">Reference proteome</keyword>
<dbReference type="InterPro" id="IPR050213">
    <property type="entry name" value="GST_superfamily"/>
</dbReference>
<organism evidence="6 7">
    <name type="scientific">Allacma fusca</name>
    <dbReference type="NCBI Taxonomy" id="39272"/>
    <lineage>
        <taxon>Eukaryota</taxon>
        <taxon>Metazoa</taxon>
        <taxon>Ecdysozoa</taxon>
        <taxon>Arthropoda</taxon>
        <taxon>Hexapoda</taxon>
        <taxon>Collembola</taxon>
        <taxon>Symphypleona</taxon>
        <taxon>Sminthuridae</taxon>
        <taxon>Allacma</taxon>
    </lineage>
</organism>
<evidence type="ECO:0000256" key="3">
    <source>
        <dbReference type="ARBA" id="ARBA00047960"/>
    </source>
</evidence>
<feature type="non-terminal residue" evidence="6">
    <location>
        <position position="1"/>
    </location>
</feature>
<dbReference type="SFLD" id="SFLDS00019">
    <property type="entry name" value="Glutathione_Transferase_(cytos"/>
    <property type="match status" value="1"/>
</dbReference>
<dbReference type="InterPro" id="IPR010987">
    <property type="entry name" value="Glutathione-S-Trfase_C-like"/>
</dbReference>
<sequence>RYNTPQFNLHHIYEVAMEALFTEYILLRWTNPPKLANPSFWNNLMGTRNFQAELQNVNTCSRLAYVMNPYKKRLERPFTKTNGTEADGIQSNEGYKGTEDEYWQDYTMKGGFKSVVQAFGGKCYASTSEREADVSRANDKYYSTALGEPIRLLLAHANIEFIDNRVENTGWETLKEVTAWGKLPILVEGDFKLSQSTAILKYLAKKHGYYGDNDREAARIDEYVGAIRDLLDVLMPYVEEQRPEKKEEMRMKLAAEHFPFYLDKFNKILEENGKYLVGNKFSYADFVVAANVQTVKIYVPQLLDSYPAVKAHQSTVFESPGIKKWVARRPITHI</sequence>